<name>A0A0D6LQ05_9BILA</name>
<dbReference type="AlphaFoldDB" id="A0A0D6LQ05"/>
<protein>
    <submittedName>
        <fullName evidence="1">Uncharacterized protein</fullName>
    </submittedName>
</protein>
<reference evidence="1 2" key="1">
    <citation type="submission" date="2013-05" db="EMBL/GenBank/DDBJ databases">
        <title>Draft genome of the parasitic nematode Anyclostoma ceylanicum.</title>
        <authorList>
            <person name="Mitreva M."/>
        </authorList>
    </citation>
    <scope>NUCLEOTIDE SEQUENCE [LARGE SCALE GENOMIC DNA]</scope>
</reference>
<dbReference type="Proteomes" id="UP000054495">
    <property type="component" value="Unassembled WGS sequence"/>
</dbReference>
<sequence>MEYVNTTKFGQADGLSRLMRKHQVESEDVVIAAVENDVCTLLKECIRRLPVTVDDVESYTRTDAVLGKVISCVNTEKWPKANQKLAYFQNRCKTLSPNYFANFGYYGEQSQRGDNFIIQSFGLDGRTII</sequence>
<evidence type="ECO:0000313" key="2">
    <source>
        <dbReference type="Proteomes" id="UP000054495"/>
    </source>
</evidence>
<keyword evidence="2" id="KW-1185">Reference proteome</keyword>
<evidence type="ECO:0000313" key="1">
    <source>
        <dbReference type="EMBL" id="EPB73268.1"/>
    </source>
</evidence>
<proteinExistence type="predicted"/>
<gene>
    <name evidence="1" type="ORF">ANCCEY_07638</name>
</gene>
<dbReference type="EMBL" id="KE124997">
    <property type="protein sequence ID" value="EPB73268.1"/>
    <property type="molecule type" value="Genomic_DNA"/>
</dbReference>
<accession>A0A0D6LQ05</accession>
<organism evidence="1 2">
    <name type="scientific">Ancylostoma ceylanicum</name>
    <dbReference type="NCBI Taxonomy" id="53326"/>
    <lineage>
        <taxon>Eukaryota</taxon>
        <taxon>Metazoa</taxon>
        <taxon>Ecdysozoa</taxon>
        <taxon>Nematoda</taxon>
        <taxon>Chromadorea</taxon>
        <taxon>Rhabditida</taxon>
        <taxon>Rhabditina</taxon>
        <taxon>Rhabditomorpha</taxon>
        <taxon>Strongyloidea</taxon>
        <taxon>Ancylostomatidae</taxon>
        <taxon>Ancylostomatinae</taxon>
        <taxon>Ancylostoma</taxon>
    </lineage>
</organism>